<accession>A0A9E7KFN2</accession>
<proteinExistence type="predicted"/>
<gene>
    <name evidence="1" type="ORF">MUK42_25335</name>
</gene>
<evidence type="ECO:0000313" key="1">
    <source>
        <dbReference type="EMBL" id="URE14000.1"/>
    </source>
</evidence>
<dbReference type="AlphaFoldDB" id="A0A9E7KFN2"/>
<dbReference type="Proteomes" id="UP001055439">
    <property type="component" value="Chromosome 6"/>
</dbReference>
<reference evidence="1" key="1">
    <citation type="submission" date="2022-05" db="EMBL/GenBank/DDBJ databases">
        <title>The Musa troglodytarum L. genome provides insights into the mechanism of non-climacteric behaviour and enrichment of carotenoids.</title>
        <authorList>
            <person name="Wang J."/>
        </authorList>
    </citation>
    <scope>NUCLEOTIDE SEQUENCE</scope>
    <source>
        <tissue evidence="1">Leaf</tissue>
    </source>
</reference>
<keyword evidence="2" id="KW-1185">Reference proteome</keyword>
<protein>
    <submittedName>
        <fullName evidence="1">Uncharacterized protein</fullName>
    </submittedName>
</protein>
<evidence type="ECO:0000313" key="2">
    <source>
        <dbReference type="Proteomes" id="UP001055439"/>
    </source>
</evidence>
<dbReference type="EMBL" id="CP097508">
    <property type="protein sequence ID" value="URE14000.1"/>
    <property type="molecule type" value="Genomic_DNA"/>
</dbReference>
<organism evidence="1 2">
    <name type="scientific">Musa troglodytarum</name>
    <name type="common">fe'i banana</name>
    <dbReference type="NCBI Taxonomy" id="320322"/>
    <lineage>
        <taxon>Eukaryota</taxon>
        <taxon>Viridiplantae</taxon>
        <taxon>Streptophyta</taxon>
        <taxon>Embryophyta</taxon>
        <taxon>Tracheophyta</taxon>
        <taxon>Spermatophyta</taxon>
        <taxon>Magnoliopsida</taxon>
        <taxon>Liliopsida</taxon>
        <taxon>Zingiberales</taxon>
        <taxon>Musaceae</taxon>
        <taxon>Musa</taxon>
    </lineage>
</organism>
<name>A0A9E7KFN2_9LILI</name>
<sequence>MSSIQRACASLEEEPTYWANYADVYYRNIPGKKVFKVTTKWPTIQLKPYNSMDKDLHGIAIKFV</sequence>